<dbReference type="CDD" id="cd13777">
    <property type="entry name" value="Aar2_N"/>
    <property type="match status" value="1"/>
</dbReference>
<dbReference type="Pfam" id="PF05282">
    <property type="entry name" value="AAR2"/>
    <property type="match status" value="1"/>
</dbReference>
<dbReference type="PANTHER" id="PTHR12689">
    <property type="entry name" value="A1 CISTRON SPLICING FACTOR AAR2-RELATED"/>
    <property type="match status" value="1"/>
</dbReference>
<dbReference type="Gene3D" id="2.60.34.20">
    <property type="match status" value="1"/>
</dbReference>
<dbReference type="InterPro" id="IPR007946">
    <property type="entry name" value="AAR2"/>
</dbReference>
<evidence type="ECO:0000259" key="2">
    <source>
        <dbReference type="Pfam" id="PF05282"/>
    </source>
</evidence>
<proteinExistence type="inferred from homology"/>
<dbReference type="FunFam" id="2.60.34.20:FF:000001">
    <property type="entry name" value="protein AAR2 homolog"/>
    <property type="match status" value="1"/>
</dbReference>
<reference evidence="4" key="1">
    <citation type="submission" date="2021-06" db="EMBL/GenBank/DDBJ databases">
        <authorList>
            <person name="Kallberg Y."/>
            <person name="Tangrot J."/>
            <person name="Rosling A."/>
        </authorList>
    </citation>
    <scope>NUCLEOTIDE SEQUENCE</scope>
    <source>
        <strain evidence="4">UK204</strain>
    </source>
</reference>
<sequence length="377" mass="43793">MDQETAQALFNQGAFLLFLNAPEGLEFGIDYNSWKIGPKFKGLKLIPPGLHFVFYSTSDKTGTSGLRTGFFKFYESKEIVIKDWDHALEDVKKSEQLDPEQIERLKIDMRQFDPFLGPYPLSPPTNWQKWIRLTNYITPRLISVILPNEGKVTNISSSTVDEEELINLGDSRYGESDIILFTKFDLKKSWKLGATGQEVTKYSQDKSWLLGELLRKAYDNDYKELLGELQLSFVCLLMAQNYAGFVQFKNLVQLICSCQEALEKFADTLFIEFIDVLNYQLEECPQDFFHEILAENNYLVHSLKMFRRNILDSFFSISASSQQQGSQKLHALRRRFEKFRGFLNQRFHWGIVEEEIAKEEEEEGEYAPVVVELPENE</sequence>
<evidence type="ECO:0000256" key="1">
    <source>
        <dbReference type="ARBA" id="ARBA00006281"/>
    </source>
</evidence>
<accession>A0A9N9FFF4</accession>
<feature type="domain" description="AAR2 C-terminal" evidence="2">
    <location>
        <begin position="181"/>
        <end position="349"/>
    </location>
</feature>
<dbReference type="Gene3D" id="1.25.40.550">
    <property type="entry name" value="Aar2, C-terminal domain-like"/>
    <property type="match status" value="1"/>
</dbReference>
<dbReference type="GO" id="GO:0000244">
    <property type="term" value="P:spliceosomal tri-snRNP complex assembly"/>
    <property type="evidence" value="ECO:0007669"/>
    <property type="project" value="TreeGrafter"/>
</dbReference>
<keyword evidence="5" id="KW-1185">Reference proteome</keyword>
<dbReference type="EMBL" id="CAJVPQ010001103">
    <property type="protein sequence ID" value="CAG8532020.1"/>
    <property type="molecule type" value="Genomic_DNA"/>
</dbReference>
<dbReference type="InterPro" id="IPR033648">
    <property type="entry name" value="AAR2_C"/>
</dbReference>
<dbReference type="AlphaFoldDB" id="A0A9N9FFF4"/>
<dbReference type="Pfam" id="PF20981">
    <property type="entry name" value="AAR2_1st"/>
    <property type="match status" value="1"/>
</dbReference>
<dbReference type="InterPro" id="IPR038514">
    <property type="entry name" value="AAR2_C_sf"/>
</dbReference>
<dbReference type="Proteomes" id="UP000789570">
    <property type="component" value="Unassembled WGS sequence"/>
</dbReference>
<dbReference type="InterPro" id="IPR038516">
    <property type="entry name" value="AAR2_N_sf"/>
</dbReference>
<name>A0A9N9FFF4_9GLOM</name>
<gene>
    <name evidence="4" type="ORF">FCALED_LOCUS5221</name>
</gene>
<dbReference type="InterPro" id="IPR033647">
    <property type="entry name" value="Aar2_N"/>
</dbReference>
<evidence type="ECO:0000259" key="3">
    <source>
        <dbReference type="Pfam" id="PF20981"/>
    </source>
</evidence>
<comment type="similarity">
    <text evidence="1">Belongs to the AAR2 family.</text>
</comment>
<evidence type="ECO:0000313" key="5">
    <source>
        <dbReference type="Proteomes" id="UP000789570"/>
    </source>
</evidence>
<protein>
    <submittedName>
        <fullName evidence="4">14190_t:CDS:1</fullName>
    </submittedName>
</protein>
<evidence type="ECO:0000313" key="4">
    <source>
        <dbReference type="EMBL" id="CAG8532020.1"/>
    </source>
</evidence>
<comment type="caution">
    <text evidence="4">The sequence shown here is derived from an EMBL/GenBank/DDBJ whole genome shotgun (WGS) entry which is preliminary data.</text>
</comment>
<dbReference type="CDD" id="cd13778">
    <property type="entry name" value="Aar2_C"/>
    <property type="match status" value="1"/>
</dbReference>
<organism evidence="4 5">
    <name type="scientific">Funneliformis caledonium</name>
    <dbReference type="NCBI Taxonomy" id="1117310"/>
    <lineage>
        <taxon>Eukaryota</taxon>
        <taxon>Fungi</taxon>
        <taxon>Fungi incertae sedis</taxon>
        <taxon>Mucoromycota</taxon>
        <taxon>Glomeromycotina</taxon>
        <taxon>Glomeromycetes</taxon>
        <taxon>Glomerales</taxon>
        <taxon>Glomeraceae</taxon>
        <taxon>Funneliformis</taxon>
    </lineage>
</organism>
<feature type="domain" description="AAR2 N-terminal" evidence="3">
    <location>
        <begin position="12"/>
        <end position="147"/>
    </location>
</feature>
<dbReference type="OrthoDB" id="201752at2759"/>
<dbReference type="PANTHER" id="PTHR12689:SF4">
    <property type="entry name" value="PROTEIN AAR2 HOMOLOG"/>
    <property type="match status" value="1"/>
</dbReference>